<dbReference type="Proteomes" id="UP000712600">
    <property type="component" value="Unassembled WGS sequence"/>
</dbReference>
<dbReference type="AlphaFoldDB" id="A0A8S9SA54"/>
<accession>A0A8S9SA54</accession>
<dbReference type="EMBL" id="QGKX02000088">
    <property type="protein sequence ID" value="KAF3589486.1"/>
    <property type="molecule type" value="Genomic_DNA"/>
</dbReference>
<protein>
    <submittedName>
        <fullName evidence="1">Uncharacterized protein</fullName>
    </submittedName>
</protein>
<reference evidence="1" key="1">
    <citation type="submission" date="2019-12" db="EMBL/GenBank/DDBJ databases">
        <title>Genome sequencing and annotation of Brassica cretica.</title>
        <authorList>
            <person name="Studholme D.J."/>
            <person name="Sarris P."/>
        </authorList>
    </citation>
    <scope>NUCLEOTIDE SEQUENCE</scope>
    <source>
        <strain evidence="1">PFS-109/04</strain>
        <tissue evidence="1">Leaf</tissue>
    </source>
</reference>
<comment type="caution">
    <text evidence="1">The sequence shown here is derived from an EMBL/GenBank/DDBJ whole genome shotgun (WGS) entry which is preliminary data.</text>
</comment>
<organism evidence="1 2">
    <name type="scientific">Brassica cretica</name>
    <name type="common">Mustard</name>
    <dbReference type="NCBI Taxonomy" id="69181"/>
    <lineage>
        <taxon>Eukaryota</taxon>
        <taxon>Viridiplantae</taxon>
        <taxon>Streptophyta</taxon>
        <taxon>Embryophyta</taxon>
        <taxon>Tracheophyta</taxon>
        <taxon>Spermatophyta</taxon>
        <taxon>Magnoliopsida</taxon>
        <taxon>eudicotyledons</taxon>
        <taxon>Gunneridae</taxon>
        <taxon>Pentapetalae</taxon>
        <taxon>rosids</taxon>
        <taxon>malvids</taxon>
        <taxon>Brassicales</taxon>
        <taxon>Brassicaceae</taxon>
        <taxon>Brassiceae</taxon>
        <taxon>Brassica</taxon>
    </lineage>
</organism>
<proteinExistence type="predicted"/>
<evidence type="ECO:0000313" key="2">
    <source>
        <dbReference type="Proteomes" id="UP000712600"/>
    </source>
</evidence>
<evidence type="ECO:0000313" key="1">
    <source>
        <dbReference type="EMBL" id="KAF3589486.1"/>
    </source>
</evidence>
<gene>
    <name evidence="1" type="ORF">F2Q69_00030974</name>
</gene>
<sequence length="56" mass="6317">MKKTTRQNLEVAGFYEMHKDFQHLDSVGNEMVFDSEMDLLDVLAKTGGEQDLLAGL</sequence>
<name>A0A8S9SA54_BRACR</name>